<dbReference type="RefSeq" id="WP_041050218.1">
    <property type="nucleotide sequence ID" value="NZ_JXAK01000048.1"/>
</dbReference>
<evidence type="ECO:0000259" key="2">
    <source>
        <dbReference type="Pfam" id="PF13439"/>
    </source>
</evidence>
<dbReference type="InterPro" id="IPR001296">
    <property type="entry name" value="Glyco_trans_1"/>
</dbReference>
<dbReference type="PANTHER" id="PTHR45947">
    <property type="entry name" value="SULFOQUINOVOSYL TRANSFERASE SQD2"/>
    <property type="match status" value="1"/>
</dbReference>
<evidence type="ECO:0000313" key="3">
    <source>
        <dbReference type="EMBL" id="KIL38915.1"/>
    </source>
</evidence>
<organism evidence="3 4">
    <name type="scientific">Gordoniibacillus kamchatkensis</name>
    <dbReference type="NCBI Taxonomy" id="1590651"/>
    <lineage>
        <taxon>Bacteria</taxon>
        <taxon>Bacillati</taxon>
        <taxon>Bacillota</taxon>
        <taxon>Bacilli</taxon>
        <taxon>Bacillales</taxon>
        <taxon>Paenibacillaceae</taxon>
        <taxon>Gordoniibacillus</taxon>
    </lineage>
</organism>
<feature type="domain" description="Glycosyl transferase family 1" evidence="1">
    <location>
        <begin position="190"/>
        <end position="351"/>
    </location>
</feature>
<dbReference type="Gene3D" id="3.40.50.2000">
    <property type="entry name" value="Glycogen Phosphorylase B"/>
    <property type="match status" value="2"/>
</dbReference>
<protein>
    <submittedName>
        <fullName evidence="3">Glycosyl transferase</fullName>
    </submittedName>
</protein>
<comment type="caution">
    <text evidence="3">The sequence shown here is derived from an EMBL/GenBank/DDBJ whole genome shotgun (WGS) entry which is preliminary data.</text>
</comment>
<dbReference type="CDD" id="cd03814">
    <property type="entry name" value="GT4-like"/>
    <property type="match status" value="1"/>
</dbReference>
<keyword evidence="4" id="KW-1185">Reference proteome</keyword>
<dbReference type="GO" id="GO:0016740">
    <property type="term" value="F:transferase activity"/>
    <property type="evidence" value="ECO:0007669"/>
    <property type="project" value="UniProtKB-KW"/>
</dbReference>
<accession>A0ABR5AD82</accession>
<evidence type="ECO:0000259" key="1">
    <source>
        <dbReference type="Pfam" id="PF00534"/>
    </source>
</evidence>
<dbReference type="SUPFAM" id="SSF53756">
    <property type="entry name" value="UDP-Glycosyltransferase/glycogen phosphorylase"/>
    <property type="match status" value="1"/>
</dbReference>
<dbReference type="PANTHER" id="PTHR45947:SF3">
    <property type="entry name" value="SULFOQUINOVOSYL TRANSFERASE SQD2"/>
    <property type="match status" value="1"/>
</dbReference>
<sequence>MRIALFTDTFPPDVNGVAKTLERWVRYLERRGAECKVFAPQKDESDTLDSLSVERFYSIPFALYPECRFTIPNPLQLSRTFKSFRPSLVHVATPFNLGLLGNRFALKHGIPLVASYHTNFDQYLPFYKIQWIEPILWRYMHWFHQGCRKVYVPSRTTLDYLAAKGFAGLEIWSRGVDTDRFRPHVDKSEVLPKYGVDPAKFVVLYVGRIAGEKNIDVLLDVIGALPDALRRNAHFILAGDGPLFQMLSEQYKGGNISFLGYVEGKALADLYAASDVFLFPSEHETFGNVVLEAMASGTPVVGARAGGVKDIVQHGTTGFLCEPGDIAAYVEAVCLLYEQPELRRAMALSGREYSLRQSWDAIFARLYASYEEVLGGASGVLTGDAQITG</sequence>
<dbReference type="Pfam" id="PF13439">
    <property type="entry name" value="Glyco_transf_4"/>
    <property type="match status" value="1"/>
</dbReference>
<gene>
    <name evidence="3" type="ORF">SD70_23470</name>
</gene>
<evidence type="ECO:0000313" key="4">
    <source>
        <dbReference type="Proteomes" id="UP000031967"/>
    </source>
</evidence>
<feature type="domain" description="Glycosyltransferase subfamily 4-like N-terminal" evidence="2">
    <location>
        <begin position="14"/>
        <end position="180"/>
    </location>
</feature>
<dbReference type="InterPro" id="IPR050194">
    <property type="entry name" value="Glycosyltransferase_grp1"/>
</dbReference>
<name>A0ABR5AD82_9BACL</name>
<dbReference type="Proteomes" id="UP000031967">
    <property type="component" value="Unassembled WGS sequence"/>
</dbReference>
<keyword evidence="3" id="KW-0808">Transferase</keyword>
<dbReference type="Pfam" id="PF00534">
    <property type="entry name" value="Glycos_transf_1"/>
    <property type="match status" value="1"/>
</dbReference>
<dbReference type="InterPro" id="IPR028098">
    <property type="entry name" value="Glyco_trans_4-like_N"/>
</dbReference>
<dbReference type="EMBL" id="JXAK01000048">
    <property type="protein sequence ID" value="KIL38915.1"/>
    <property type="molecule type" value="Genomic_DNA"/>
</dbReference>
<reference evidence="3 4" key="1">
    <citation type="submission" date="2014-12" db="EMBL/GenBank/DDBJ databases">
        <title>Draft genome sequence of Paenibacillus kamchatkensis strain B-2647.</title>
        <authorList>
            <person name="Karlyshev A.V."/>
            <person name="Kudryashova E.B."/>
        </authorList>
    </citation>
    <scope>NUCLEOTIDE SEQUENCE [LARGE SCALE GENOMIC DNA]</scope>
    <source>
        <strain evidence="3 4">VKM B-2647</strain>
    </source>
</reference>
<proteinExistence type="predicted"/>